<keyword evidence="1" id="KW-0472">Membrane</keyword>
<gene>
    <name evidence="2" type="ORF">C8P64_0879</name>
</gene>
<reference evidence="2 3" key="1">
    <citation type="submission" date="2018-04" db="EMBL/GenBank/DDBJ databases">
        <title>Genomic Encyclopedia of Archaeal and Bacterial Type Strains, Phase II (KMG-II): from individual species to whole genera.</title>
        <authorList>
            <person name="Goeker M."/>
        </authorList>
    </citation>
    <scope>NUCLEOTIDE SEQUENCE [LARGE SCALE GENOMIC DNA]</scope>
    <source>
        <strain evidence="2 3">DSM 23082</strain>
    </source>
</reference>
<organism evidence="2 3">
    <name type="scientific">Christiangramia gaetbulicola</name>
    <dbReference type="NCBI Taxonomy" id="703340"/>
    <lineage>
        <taxon>Bacteria</taxon>
        <taxon>Pseudomonadati</taxon>
        <taxon>Bacteroidota</taxon>
        <taxon>Flavobacteriia</taxon>
        <taxon>Flavobacteriales</taxon>
        <taxon>Flavobacteriaceae</taxon>
        <taxon>Christiangramia</taxon>
    </lineage>
</organism>
<keyword evidence="1" id="KW-1133">Transmembrane helix</keyword>
<feature type="transmembrane region" description="Helical" evidence="1">
    <location>
        <begin position="113"/>
        <end position="134"/>
    </location>
</feature>
<accession>A0A2T6AM63</accession>
<proteinExistence type="predicted"/>
<name>A0A2T6AM63_9FLAO</name>
<dbReference type="AlphaFoldDB" id="A0A2T6AM63"/>
<keyword evidence="1" id="KW-0812">Transmembrane</keyword>
<dbReference type="PROSITE" id="PS51257">
    <property type="entry name" value="PROKAR_LIPOPROTEIN"/>
    <property type="match status" value="1"/>
</dbReference>
<dbReference type="RefSeq" id="WP_108170805.1">
    <property type="nucleotide sequence ID" value="NZ_QBKQ01000001.1"/>
</dbReference>
<evidence type="ECO:0000313" key="2">
    <source>
        <dbReference type="EMBL" id="PTX44895.1"/>
    </source>
</evidence>
<dbReference type="OrthoDB" id="1453201at2"/>
<protein>
    <submittedName>
        <fullName evidence="2">Uncharacterized protein</fullName>
    </submittedName>
</protein>
<comment type="caution">
    <text evidence="2">The sequence shown here is derived from an EMBL/GenBank/DDBJ whole genome shotgun (WGS) entry which is preliminary data.</text>
</comment>
<feature type="transmembrane region" description="Helical" evidence="1">
    <location>
        <begin position="12"/>
        <end position="31"/>
    </location>
</feature>
<keyword evidence="3" id="KW-1185">Reference proteome</keyword>
<evidence type="ECO:0000256" key="1">
    <source>
        <dbReference type="SAM" id="Phobius"/>
    </source>
</evidence>
<evidence type="ECO:0000313" key="3">
    <source>
        <dbReference type="Proteomes" id="UP000244174"/>
    </source>
</evidence>
<dbReference type="EMBL" id="QBKQ01000001">
    <property type="protein sequence ID" value="PTX44895.1"/>
    <property type="molecule type" value="Genomic_DNA"/>
</dbReference>
<sequence length="149" mass="16579">MEIFRNKNLRFLVYLVVFSFLFYACSIYNTAPISLSEARDKGKKVKVTTTNEKYIFKGIKGSNGEYYGLVRKNNSTFKKLVKAGVIGRESGNLYSFNLEKLDIQKIQAKNYPISTIATVAVSIIGLFVILVIIANDALDGSGSGGYFSY</sequence>
<dbReference type="Proteomes" id="UP000244174">
    <property type="component" value="Unassembled WGS sequence"/>
</dbReference>